<evidence type="ECO:0000313" key="3">
    <source>
        <dbReference type="Proteomes" id="UP000765509"/>
    </source>
</evidence>
<keyword evidence="3" id="KW-1185">Reference proteome</keyword>
<protein>
    <submittedName>
        <fullName evidence="2">Uncharacterized protein</fullName>
    </submittedName>
</protein>
<comment type="caution">
    <text evidence="2">The sequence shown here is derived from an EMBL/GenBank/DDBJ whole genome shotgun (WGS) entry which is preliminary data.</text>
</comment>
<proteinExistence type="predicted"/>
<name>A0A9Q3BM93_9BASI</name>
<sequence>MSPVDLRILGFQRNQPEVREGLSRTRRPGGGHLGHSCGWQDIEGNYTHSAIHFPTQQKPQTRGLEGNGSSHSALPNT</sequence>
<dbReference type="EMBL" id="AVOT02001637">
    <property type="protein sequence ID" value="MBW0467638.1"/>
    <property type="molecule type" value="Genomic_DNA"/>
</dbReference>
<evidence type="ECO:0000313" key="2">
    <source>
        <dbReference type="EMBL" id="MBW0467638.1"/>
    </source>
</evidence>
<dbReference type="Proteomes" id="UP000765509">
    <property type="component" value="Unassembled WGS sequence"/>
</dbReference>
<gene>
    <name evidence="2" type="ORF">O181_007353</name>
</gene>
<feature type="compositionally biased region" description="Polar residues" evidence="1">
    <location>
        <begin position="67"/>
        <end position="77"/>
    </location>
</feature>
<feature type="region of interest" description="Disordered" evidence="1">
    <location>
        <begin position="55"/>
        <end position="77"/>
    </location>
</feature>
<evidence type="ECO:0000256" key="1">
    <source>
        <dbReference type="SAM" id="MobiDB-lite"/>
    </source>
</evidence>
<accession>A0A9Q3BM93</accession>
<reference evidence="2" key="1">
    <citation type="submission" date="2021-03" db="EMBL/GenBank/DDBJ databases">
        <title>Draft genome sequence of rust myrtle Austropuccinia psidii MF-1, a brazilian biotype.</title>
        <authorList>
            <person name="Quecine M.C."/>
            <person name="Pachon D.M.R."/>
            <person name="Bonatelli M.L."/>
            <person name="Correr F.H."/>
            <person name="Franceschini L.M."/>
            <person name="Leite T.F."/>
            <person name="Margarido G.R.A."/>
            <person name="Almeida C.A."/>
            <person name="Ferrarezi J.A."/>
            <person name="Labate C.A."/>
        </authorList>
    </citation>
    <scope>NUCLEOTIDE SEQUENCE</scope>
    <source>
        <strain evidence="2">MF-1</strain>
    </source>
</reference>
<dbReference type="AlphaFoldDB" id="A0A9Q3BM93"/>
<organism evidence="2 3">
    <name type="scientific">Austropuccinia psidii MF-1</name>
    <dbReference type="NCBI Taxonomy" id="1389203"/>
    <lineage>
        <taxon>Eukaryota</taxon>
        <taxon>Fungi</taxon>
        <taxon>Dikarya</taxon>
        <taxon>Basidiomycota</taxon>
        <taxon>Pucciniomycotina</taxon>
        <taxon>Pucciniomycetes</taxon>
        <taxon>Pucciniales</taxon>
        <taxon>Sphaerophragmiaceae</taxon>
        <taxon>Austropuccinia</taxon>
    </lineage>
</organism>